<evidence type="ECO:0000256" key="2">
    <source>
        <dbReference type="RuleBase" id="RU000393"/>
    </source>
</evidence>
<keyword evidence="2" id="KW-0479">Metal-binding</keyword>
<keyword evidence="2" id="KW-0862">Zinc</keyword>
<dbReference type="Proteomes" id="UP000240530">
    <property type="component" value="Unassembled WGS sequence"/>
</dbReference>
<feature type="chain" id="PRO_5015560840" description="Superoxide dismutase [Cu-Zn]" evidence="3">
    <location>
        <begin position="23"/>
        <end position="173"/>
    </location>
</feature>
<protein>
    <recommendedName>
        <fullName evidence="2">Superoxide dismutase [Cu-Zn]</fullName>
        <ecNumber evidence="2">1.15.1.1</ecNumber>
    </recommendedName>
</protein>
<dbReference type="Gene3D" id="2.60.40.200">
    <property type="entry name" value="Superoxide dismutase, copper/zinc binding domain"/>
    <property type="match status" value="1"/>
</dbReference>
<dbReference type="InterPro" id="IPR036423">
    <property type="entry name" value="SOD-like_Cu/Zn_dom_sf"/>
</dbReference>
<evidence type="ECO:0000313" key="6">
    <source>
        <dbReference type="Proteomes" id="UP000240530"/>
    </source>
</evidence>
<dbReference type="InterPro" id="IPR024134">
    <property type="entry name" value="SOD_Cu/Zn_/chaperone"/>
</dbReference>
<accession>A0A2T3KV96</accession>
<keyword evidence="2" id="KW-0560">Oxidoreductase</keyword>
<comment type="caution">
    <text evidence="5">The sequence shown here is derived from an EMBL/GenBank/DDBJ whole genome shotgun (WGS) entry which is preliminary data.</text>
</comment>
<dbReference type="SUPFAM" id="SSF49329">
    <property type="entry name" value="Cu,Zn superoxide dismutase-like"/>
    <property type="match status" value="1"/>
</dbReference>
<dbReference type="CDD" id="cd00305">
    <property type="entry name" value="Cu-Zn_Superoxide_Dismutase"/>
    <property type="match status" value="1"/>
</dbReference>
<comment type="function">
    <text evidence="2">Destroys radicals which are normally produced within the cells and which are toxic to biological systems.</text>
</comment>
<reference evidence="5 6" key="1">
    <citation type="submission" date="2018-03" db="EMBL/GenBank/DDBJ databases">
        <title>Whole genome sequencing of Histamine producing bacteria.</title>
        <authorList>
            <person name="Butler K."/>
        </authorList>
    </citation>
    <scope>NUCLEOTIDE SEQUENCE [LARGE SCALE GENOMIC DNA]</scope>
    <source>
        <strain evidence="5 6">Res.4.1</strain>
    </source>
</reference>
<organism evidence="5 6">
    <name type="scientific">Photobacterium leiognathi subsp. mandapamensis</name>
    <name type="common">Photobacterium mandapamensis</name>
    <dbReference type="NCBI Taxonomy" id="48408"/>
    <lineage>
        <taxon>Bacteria</taxon>
        <taxon>Pseudomonadati</taxon>
        <taxon>Pseudomonadota</taxon>
        <taxon>Gammaproteobacteria</taxon>
        <taxon>Vibrionales</taxon>
        <taxon>Vibrionaceae</taxon>
        <taxon>Photobacterium</taxon>
    </lineage>
</organism>
<dbReference type="InterPro" id="IPR018152">
    <property type="entry name" value="SOD_Cu/Zn_BS"/>
</dbReference>
<dbReference type="Pfam" id="PF00080">
    <property type="entry name" value="Sod_Cu"/>
    <property type="match status" value="1"/>
</dbReference>
<gene>
    <name evidence="5" type="ORF">C0W93_09870</name>
</gene>
<dbReference type="RefSeq" id="WP_107184936.1">
    <property type="nucleotide sequence ID" value="NZ_CP131574.1"/>
</dbReference>
<dbReference type="PANTHER" id="PTHR10003">
    <property type="entry name" value="SUPEROXIDE DISMUTASE CU-ZN -RELATED"/>
    <property type="match status" value="1"/>
</dbReference>
<feature type="domain" description="Superoxide dismutase copper/zinc binding" evidence="4">
    <location>
        <begin position="39"/>
        <end position="172"/>
    </location>
</feature>
<comment type="cofactor">
    <cofactor evidence="2">
        <name>Zn(2+)</name>
        <dbReference type="ChEBI" id="CHEBI:29105"/>
    </cofactor>
    <text evidence="2">Binds 1 zinc ion per subunit.</text>
</comment>
<evidence type="ECO:0000256" key="1">
    <source>
        <dbReference type="ARBA" id="ARBA00010457"/>
    </source>
</evidence>
<comment type="catalytic activity">
    <reaction evidence="2">
        <text>2 superoxide + 2 H(+) = H2O2 + O2</text>
        <dbReference type="Rhea" id="RHEA:20696"/>
        <dbReference type="ChEBI" id="CHEBI:15378"/>
        <dbReference type="ChEBI" id="CHEBI:15379"/>
        <dbReference type="ChEBI" id="CHEBI:16240"/>
        <dbReference type="ChEBI" id="CHEBI:18421"/>
        <dbReference type="EC" id="1.15.1.1"/>
    </reaction>
</comment>
<evidence type="ECO:0000259" key="4">
    <source>
        <dbReference type="Pfam" id="PF00080"/>
    </source>
</evidence>
<dbReference type="NCBIfam" id="NF007628">
    <property type="entry name" value="PRK10290.1"/>
    <property type="match status" value="1"/>
</dbReference>
<dbReference type="GO" id="GO:0004784">
    <property type="term" value="F:superoxide dismutase activity"/>
    <property type="evidence" value="ECO:0007669"/>
    <property type="project" value="UniProtKB-EC"/>
</dbReference>
<keyword evidence="2" id="KW-0186">Copper</keyword>
<evidence type="ECO:0000256" key="3">
    <source>
        <dbReference type="SAM" id="SignalP"/>
    </source>
</evidence>
<dbReference type="AlphaFoldDB" id="A0A2T3KV96"/>
<dbReference type="EMBL" id="PYNS01000008">
    <property type="protein sequence ID" value="PSV11033.1"/>
    <property type="molecule type" value="Genomic_DNA"/>
</dbReference>
<dbReference type="EC" id="1.15.1.1" evidence="2"/>
<evidence type="ECO:0000313" key="5">
    <source>
        <dbReference type="EMBL" id="PSV11033.1"/>
    </source>
</evidence>
<dbReference type="PROSITE" id="PS00087">
    <property type="entry name" value="SOD_CU_ZN_1"/>
    <property type="match status" value="1"/>
</dbReference>
<comment type="similarity">
    <text evidence="1 2">Belongs to the Cu-Zn superoxide dismutase family.</text>
</comment>
<feature type="signal peptide" evidence="3">
    <location>
        <begin position="1"/>
        <end position="22"/>
    </location>
</feature>
<comment type="cofactor">
    <cofactor evidence="2">
        <name>Cu cation</name>
        <dbReference type="ChEBI" id="CHEBI:23378"/>
    </cofactor>
    <text evidence="2">Binds 1 copper ion per subunit.</text>
</comment>
<keyword evidence="3" id="KW-0732">Signal</keyword>
<dbReference type="PROSITE" id="PS00332">
    <property type="entry name" value="SOD_CU_ZN_2"/>
    <property type="match status" value="1"/>
</dbReference>
<name>A0A2T3KV96_PHOLD</name>
<sequence>MNKAKTLLFTALAFGLSHQALAQELTVKMTDLQTGKPVGTIELSQNKYGVVFTPELADLTPGMHGFHIHQNGSCASSEKDGKVVLGGAAGGHYDPEHTNKHGFPWTDDNHKGDLPALFVSANGLATNPVLAPRLTLKELKGHAIMIHAGGDNHSDMPKALGGGGARMACGVIQ</sequence>
<dbReference type="InterPro" id="IPR001424">
    <property type="entry name" value="SOD_Cu_Zn_dom"/>
</dbReference>
<proteinExistence type="inferred from homology"/>
<dbReference type="GO" id="GO:0005507">
    <property type="term" value="F:copper ion binding"/>
    <property type="evidence" value="ECO:0007669"/>
    <property type="project" value="InterPro"/>
</dbReference>